<keyword evidence="3" id="KW-1185">Reference proteome</keyword>
<dbReference type="EMBL" id="JAVTTO010000001">
    <property type="protein sequence ID" value="MDT7831228.1"/>
    <property type="molecule type" value="Genomic_DNA"/>
</dbReference>
<evidence type="ECO:0000313" key="2">
    <source>
        <dbReference type="EMBL" id="MDT7831228.1"/>
    </source>
</evidence>
<dbReference type="RefSeq" id="WP_349240479.1">
    <property type="nucleotide sequence ID" value="NZ_JAVTTO010000001.1"/>
</dbReference>
<sequence length="418" mass="46155">MKWVQRKIEAASIQYVLVISVIIIIVLSAFVSLLYLQKRIAQKSTLFKETVSHTNQAFDYIAQAAIPYNTVTDLSFSEYPSETTKVERTHWGIFDLISVTATLNNEQFQKIGIVGGKSTRRTAMYLQDTNKPLVLVGDTQIKGNVFLPRLSVKPGSIGGTSYYGSSLIYGNTAQSSTSLPGVQNIKFLGAFIKDKPFSDYEEFELEDGIQRRRSFAQSTQVHISLDSLYLQNISLKGNIIVASEVAITVHPSALLEHVLLVAPKIVVLPKTKGTFQALASQEIQVAEQCDLGYPSALIVAESRSQNRGKDKEAIKIGENSRLKGVVVYDTEKKPFDYDIQVSIGEGTVITGEVYCKKNLELKGSVKGSVFTGNFIAREYGSVYVNHIYNGLIDGDAVTDQLSGLFMNRTTISVAKWVH</sequence>
<evidence type="ECO:0000256" key="1">
    <source>
        <dbReference type="SAM" id="Phobius"/>
    </source>
</evidence>
<protein>
    <recommendedName>
        <fullName evidence="4">Polymer-forming cytoskeletal protein</fullName>
    </recommendedName>
</protein>
<comment type="caution">
    <text evidence="2">The sequence shown here is derived from an EMBL/GenBank/DDBJ whole genome shotgun (WGS) entry which is preliminary data.</text>
</comment>
<evidence type="ECO:0008006" key="4">
    <source>
        <dbReference type="Google" id="ProtNLM"/>
    </source>
</evidence>
<name>A0ABU3LCA8_9FLAO</name>
<keyword evidence="1" id="KW-0812">Transmembrane</keyword>
<gene>
    <name evidence="2" type="ORF">RQM59_02495</name>
</gene>
<organism evidence="2 3">
    <name type="scientific">Asprobacillus argus</name>
    <dbReference type="NCBI Taxonomy" id="3076534"/>
    <lineage>
        <taxon>Bacteria</taxon>
        <taxon>Pseudomonadati</taxon>
        <taxon>Bacteroidota</taxon>
        <taxon>Flavobacteriia</taxon>
        <taxon>Flavobacteriales</taxon>
        <taxon>Flavobacteriaceae</taxon>
        <taxon>Asprobacillus</taxon>
    </lineage>
</organism>
<keyword evidence="1" id="KW-0472">Membrane</keyword>
<reference evidence="2 3" key="1">
    <citation type="submission" date="2023-09" db="EMBL/GenBank/DDBJ databases">
        <title>Novel taxa isolated from Blanes Bay.</title>
        <authorList>
            <person name="Rey-Velasco X."/>
            <person name="Lucena T."/>
        </authorList>
    </citation>
    <scope>NUCLEOTIDE SEQUENCE [LARGE SCALE GENOMIC DNA]</scope>
    <source>
        <strain evidence="2 3">S356</strain>
    </source>
</reference>
<accession>A0ABU3LCA8</accession>
<dbReference type="Proteomes" id="UP001257277">
    <property type="component" value="Unassembled WGS sequence"/>
</dbReference>
<keyword evidence="1" id="KW-1133">Transmembrane helix</keyword>
<proteinExistence type="predicted"/>
<feature type="transmembrane region" description="Helical" evidence="1">
    <location>
        <begin position="12"/>
        <end position="36"/>
    </location>
</feature>
<evidence type="ECO:0000313" key="3">
    <source>
        <dbReference type="Proteomes" id="UP001257277"/>
    </source>
</evidence>